<dbReference type="GO" id="GO:0005634">
    <property type="term" value="C:nucleus"/>
    <property type="evidence" value="ECO:0007669"/>
    <property type="project" value="UniProtKB-SubCell"/>
</dbReference>
<evidence type="ECO:0000313" key="7">
    <source>
        <dbReference type="Proteomes" id="UP000317650"/>
    </source>
</evidence>
<dbReference type="AlphaFoldDB" id="A0A4V4H6A9"/>
<reference evidence="6 7" key="1">
    <citation type="journal article" date="2019" name="Nat. Plants">
        <title>Genome sequencing of Musa balbisiana reveals subgenome evolution and function divergence in polyploid bananas.</title>
        <authorList>
            <person name="Yao X."/>
        </authorList>
    </citation>
    <scope>NUCLEOTIDE SEQUENCE [LARGE SCALE GENOMIC DNA]</scope>
    <source>
        <strain evidence="7">cv. DH-PKW</strain>
        <tissue evidence="6">Leaves</tissue>
    </source>
</reference>
<dbReference type="Proteomes" id="UP000317650">
    <property type="component" value="Chromosome 7"/>
</dbReference>
<evidence type="ECO:0000313" key="6">
    <source>
        <dbReference type="EMBL" id="THU59236.1"/>
    </source>
</evidence>
<comment type="caution">
    <text evidence="6">The sequence shown here is derived from an EMBL/GenBank/DDBJ whole genome shotgun (WGS) entry which is preliminary data.</text>
</comment>
<dbReference type="InterPro" id="IPR044660">
    <property type="entry name" value="IBH1-like"/>
</dbReference>
<evidence type="ECO:0000256" key="2">
    <source>
        <dbReference type="ARBA" id="ARBA00023015"/>
    </source>
</evidence>
<protein>
    <recommendedName>
        <fullName evidence="5">IBH1-like N-terminal domain-containing protein</fullName>
    </recommendedName>
</protein>
<comment type="subcellular location">
    <subcellularLocation>
        <location evidence="1">Nucleus</location>
    </subcellularLocation>
</comment>
<proteinExistence type="predicted"/>
<gene>
    <name evidence="6" type="ORF">C4D60_Mb07t00020</name>
</gene>
<keyword evidence="2" id="KW-0805">Transcription regulation</keyword>
<feature type="domain" description="IBH1-like N-terminal" evidence="5">
    <location>
        <begin position="5"/>
        <end position="66"/>
    </location>
</feature>
<dbReference type="CDD" id="cd11444">
    <property type="entry name" value="bHLH_AtIBH1_like"/>
    <property type="match status" value="1"/>
</dbReference>
<evidence type="ECO:0000259" key="5">
    <source>
        <dbReference type="Pfam" id="PF26576"/>
    </source>
</evidence>
<keyword evidence="4" id="KW-0539">Nucleus</keyword>
<dbReference type="GO" id="GO:0006355">
    <property type="term" value="P:regulation of DNA-templated transcription"/>
    <property type="evidence" value="ECO:0007669"/>
    <property type="project" value="InterPro"/>
</dbReference>
<dbReference type="InterPro" id="IPR059002">
    <property type="entry name" value="IBH1_N"/>
</dbReference>
<name>A0A4V4H6A9_MUSBA</name>
<dbReference type="EMBL" id="PYDT01000005">
    <property type="protein sequence ID" value="THU59236.1"/>
    <property type="molecule type" value="Genomic_DNA"/>
</dbReference>
<dbReference type="Pfam" id="PF26576">
    <property type="entry name" value="IBH1_N"/>
    <property type="match status" value="1"/>
</dbReference>
<sequence length="223" mass="25123">MQATKSFEQAFLKQMLLGIQLSAVSHTTGSLQERKSAIKLSADVAMAVARGSKKWTRGLIASLSKEEQNRSFLQFVLGKEFERPAKICHSSWKIPRSKNIVRRSLRFLSKRQSNIRAPNSSVLAGTLVEKRTQVLKRLVPGGESMDAFSLLDETLDYATCLQAQVDVMQKLMTTLEASKHSRRADSDAQCPKEKFHLLAMVGSWYSTRKGLRKRLSKRPKLTL</sequence>
<dbReference type="PANTHER" id="PTHR33124">
    <property type="entry name" value="TRANSCRIPTION FACTOR IBH1-LIKE 1"/>
    <property type="match status" value="1"/>
</dbReference>
<accession>A0A4V4H6A9</accession>
<keyword evidence="3" id="KW-0804">Transcription</keyword>
<organism evidence="6 7">
    <name type="scientific">Musa balbisiana</name>
    <name type="common">Banana</name>
    <dbReference type="NCBI Taxonomy" id="52838"/>
    <lineage>
        <taxon>Eukaryota</taxon>
        <taxon>Viridiplantae</taxon>
        <taxon>Streptophyta</taxon>
        <taxon>Embryophyta</taxon>
        <taxon>Tracheophyta</taxon>
        <taxon>Spermatophyta</taxon>
        <taxon>Magnoliopsida</taxon>
        <taxon>Liliopsida</taxon>
        <taxon>Zingiberales</taxon>
        <taxon>Musaceae</taxon>
        <taxon>Musa</taxon>
    </lineage>
</organism>
<keyword evidence="7" id="KW-1185">Reference proteome</keyword>
<dbReference type="InterPro" id="IPR044549">
    <property type="entry name" value="bHLH_AtIBH1-like"/>
</dbReference>
<evidence type="ECO:0000256" key="3">
    <source>
        <dbReference type="ARBA" id="ARBA00023163"/>
    </source>
</evidence>
<evidence type="ECO:0000256" key="4">
    <source>
        <dbReference type="ARBA" id="ARBA00023242"/>
    </source>
</evidence>
<evidence type="ECO:0000256" key="1">
    <source>
        <dbReference type="ARBA" id="ARBA00004123"/>
    </source>
</evidence>
<dbReference type="PANTHER" id="PTHR33124:SF5">
    <property type="entry name" value="TRANSCRIPTION FACTOR IBH1-LIKE 1"/>
    <property type="match status" value="1"/>
</dbReference>